<dbReference type="EMBL" id="ODYU01000813">
    <property type="protein sequence ID" value="SOQ36163.1"/>
    <property type="molecule type" value="Genomic_DNA"/>
</dbReference>
<accession>A0A2H1V5Q4</accession>
<organism evidence="1">
    <name type="scientific">Spodoptera frugiperda</name>
    <name type="common">Fall armyworm</name>
    <dbReference type="NCBI Taxonomy" id="7108"/>
    <lineage>
        <taxon>Eukaryota</taxon>
        <taxon>Metazoa</taxon>
        <taxon>Ecdysozoa</taxon>
        <taxon>Arthropoda</taxon>
        <taxon>Hexapoda</taxon>
        <taxon>Insecta</taxon>
        <taxon>Pterygota</taxon>
        <taxon>Neoptera</taxon>
        <taxon>Endopterygota</taxon>
        <taxon>Lepidoptera</taxon>
        <taxon>Glossata</taxon>
        <taxon>Ditrysia</taxon>
        <taxon>Noctuoidea</taxon>
        <taxon>Noctuidae</taxon>
        <taxon>Amphipyrinae</taxon>
        <taxon>Spodoptera</taxon>
    </lineage>
</organism>
<evidence type="ECO:0000313" key="1">
    <source>
        <dbReference type="EMBL" id="SOQ36163.1"/>
    </source>
</evidence>
<reference evidence="1" key="1">
    <citation type="submission" date="2016-07" db="EMBL/GenBank/DDBJ databases">
        <authorList>
            <person name="Bretaudeau A."/>
        </authorList>
    </citation>
    <scope>NUCLEOTIDE SEQUENCE</scope>
    <source>
        <strain evidence="1">Rice</strain>
        <tissue evidence="1">Whole body</tissue>
    </source>
</reference>
<name>A0A2H1V5Q4_SPOFR</name>
<proteinExistence type="predicted"/>
<gene>
    <name evidence="1" type="ORF">SFRICE_006395</name>
</gene>
<sequence>MFAVQCVYKHTISHTHDTQTRNNNLWITQIAASCENRTRYTHGNRLPNAPTLQSVLTEGVYAVWGYDLTTDLMTSPIYNRDISMNIYQHFSSCVAAFSFYIFSSLQYMTTDWVIQNQFIVDSLGMIFTHIRRLMCWYYHQCLYSEQLVRRGDARYHINAITVPIVNKKASIFKGNGAKKVLSKDFSTLNNRSTYNAI</sequence>
<protein>
    <submittedName>
        <fullName evidence="1">SFRICE_006395</fullName>
    </submittedName>
</protein>
<dbReference type="AlphaFoldDB" id="A0A2H1V5Q4"/>